<evidence type="ECO:0000259" key="6">
    <source>
        <dbReference type="PROSITE" id="PS50181"/>
    </source>
</evidence>
<dbReference type="Pfam" id="PF00400">
    <property type="entry name" value="WD40"/>
    <property type="match status" value="6"/>
</dbReference>
<feature type="compositionally biased region" description="Basic and acidic residues" evidence="5">
    <location>
        <begin position="112"/>
        <end position="129"/>
    </location>
</feature>
<feature type="repeat" description="WD" evidence="4">
    <location>
        <begin position="468"/>
        <end position="507"/>
    </location>
</feature>
<dbReference type="InterPro" id="IPR019775">
    <property type="entry name" value="WD40_repeat_CS"/>
</dbReference>
<feature type="repeat" description="WD" evidence="4">
    <location>
        <begin position="346"/>
        <end position="385"/>
    </location>
</feature>
<dbReference type="InterPro" id="IPR036047">
    <property type="entry name" value="F-box-like_dom_sf"/>
</dbReference>
<feature type="region of interest" description="Disordered" evidence="5">
    <location>
        <begin position="105"/>
        <end position="134"/>
    </location>
</feature>
<dbReference type="PROSITE" id="PS50181">
    <property type="entry name" value="FBOX"/>
    <property type="match status" value="1"/>
</dbReference>
<sequence>MAMAPRIFPVGDSSVVHEPAAVNEPATIQPPLARGRSFSLPWRPRPKSMLLSLNENTMRQNYDHAGPSSGETTDLEHHGKGAIRSIVRRASASLKGFVHRDFHGRRGSAETTTDRLRHDHSHAYSHTESRPGTSWQRLRQRASFIHHSRDLHRTMTNFEALPSPTFPVPGSGTEPPIIPRHTGAAAKASAAAAQTEFFVAAPGPKFPLMDSGIQGDRESGIGINMAASETGTETDDEESDSVKIDFVSDLPVELAIQVCSLLDADNLLAAGEVSRSWNFVIRNQHVWRDSFLREMATTYATGAPALPGVGLGIPSMRPQSNWKQIYQAREVLDKNWRKGKVVPTHLIGHTDSIYCVQFDESKIITGSRDRTIRIWDMHTFECRLVIGPPDVVNRNSIFLDETGQPVHCAQRDGVEVATSMPAAVSFPVHHHASVLCLQYDDRILVTGSSDSTCIVHNMRSGYRPIRRLAHHDAAVLDVVFDDKHIVTCSKDVSICVWDRETGTLIKQLRGHTGPVNAVQLRGNTIVSCSGDFLVKLWNIDSGNVVREFLGHNKGLACSQFSEDGKYIASAGNDKTIRVWDANTGDCLHEMHAHEGLVRSLHIDSVSGRLISASYDQDIKVWDLETGRLLLDFPKWHHSWVLAARSDYRRIVSTGQDPKILIMDFGAKIPGIDLLESVAPSGLDVSEHQQTFI</sequence>
<dbReference type="InterPro" id="IPR020472">
    <property type="entry name" value="WD40_PAC1"/>
</dbReference>
<dbReference type="PANTHER" id="PTHR14604">
    <property type="entry name" value="WD40 REPEAT PF20"/>
    <property type="match status" value="1"/>
</dbReference>
<reference evidence="7" key="1">
    <citation type="submission" date="2022-07" db="EMBL/GenBank/DDBJ databases">
        <title>Draft genome sequence of Zalerion maritima ATCC 34329, a (micro)plastics degrading marine fungus.</title>
        <authorList>
            <person name="Paco A."/>
            <person name="Goncalves M.F.M."/>
            <person name="Rocha-Santos T.A.P."/>
            <person name="Alves A."/>
        </authorList>
    </citation>
    <scope>NUCLEOTIDE SEQUENCE</scope>
    <source>
        <strain evidence="7">ATCC 34329</strain>
    </source>
</reference>
<feature type="repeat" description="WD" evidence="4">
    <location>
        <begin position="548"/>
        <end position="589"/>
    </location>
</feature>
<evidence type="ECO:0000256" key="2">
    <source>
        <dbReference type="ARBA" id="ARBA00022574"/>
    </source>
</evidence>
<keyword evidence="2 4" id="KW-0853">WD repeat</keyword>
<evidence type="ECO:0000313" key="7">
    <source>
        <dbReference type="EMBL" id="KAJ2901430.1"/>
    </source>
</evidence>
<dbReference type="Pfam" id="PF12937">
    <property type="entry name" value="F-box-like"/>
    <property type="match status" value="1"/>
</dbReference>
<feature type="region of interest" description="Disordered" evidence="5">
    <location>
        <begin position="60"/>
        <end position="79"/>
    </location>
</feature>
<proteinExistence type="inferred from homology"/>
<dbReference type="CDD" id="cd00200">
    <property type="entry name" value="WD40"/>
    <property type="match status" value="1"/>
</dbReference>
<dbReference type="SUPFAM" id="SSF81383">
    <property type="entry name" value="F-box domain"/>
    <property type="match status" value="1"/>
</dbReference>
<comment type="similarity">
    <text evidence="1">Belongs to the WD repeat MET30/SCONB/SCON-2 family.</text>
</comment>
<dbReference type="Proteomes" id="UP001201980">
    <property type="component" value="Unassembled WGS sequence"/>
</dbReference>
<dbReference type="Gene3D" id="1.20.1280.50">
    <property type="match status" value="1"/>
</dbReference>
<dbReference type="SMART" id="SM00256">
    <property type="entry name" value="FBOX"/>
    <property type="match status" value="1"/>
</dbReference>
<evidence type="ECO:0000256" key="1">
    <source>
        <dbReference type="ARBA" id="ARBA00007968"/>
    </source>
</evidence>
<protein>
    <submittedName>
        <fullName evidence="7">WD repeat domain-containing protein</fullName>
    </submittedName>
</protein>
<dbReference type="PRINTS" id="PR00320">
    <property type="entry name" value="GPROTEINBRPT"/>
</dbReference>
<dbReference type="InterPro" id="IPR001680">
    <property type="entry name" value="WD40_rpt"/>
</dbReference>
<name>A0AAD5RRD4_9PEZI</name>
<keyword evidence="3" id="KW-0677">Repeat</keyword>
<feature type="repeat" description="WD" evidence="4">
    <location>
        <begin position="590"/>
        <end position="631"/>
    </location>
</feature>
<dbReference type="PROSITE" id="PS00678">
    <property type="entry name" value="WD_REPEATS_1"/>
    <property type="match status" value="4"/>
</dbReference>
<accession>A0AAD5RRD4</accession>
<dbReference type="SMART" id="SM00320">
    <property type="entry name" value="WD40"/>
    <property type="match status" value="7"/>
</dbReference>
<feature type="repeat" description="WD" evidence="4">
    <location>
        <begin position="508"/>
        <end position="547"/>
    </location>
</feature>
<dbReference type="AlphaFoldDB" id="A0AAD5RRD4"/>
<evidence type="ECO:0000256" key="4">
    <source>
        <dbReference type="PROSITE-ProRule" id="PRU00221"/>
    </source>
</evidence>
<evidence type="ECO:0000313" key="8">
    <source>
        <dbReference type="Proteomes" id="UP001201980"/>
    </source>
</evidence>
<organism evidence="7 8">
    <name type="scientific">Zalerion maritima</name>
    <dbReference type="NCBI Taxonomy" id="339359"/>
    <lineage>
        <taxon>Eukaryota</taxon>
        <taxon>Fungi</taxon>
        <taxon>Dikarya</taxon>
        <taxon>Ascomycota</taxon>
        <taxon>Pezizomycotina</taxon>
        <taxon>Sordariomycetes</taxon>
        <taxon>Lulworthiomycetidae</taxon>
        <taxon>Lulworthiales</taxon>
        <taxon>Lulworthiaceae</taxon>
        <taxon>Zalerion</taxon>
    </lineage>
</organism>
<dbReference type="InterPro" id="IPR015943">
    <property type="entry name" value="WD40/YVTN_repeat-like_dom_sf"/>
</dbReference>
<dbReference type="SUPFAM" id="SSF50978">
    <property type="entry name" value="WD40 repeat-like"/>
    <property type="match status" value="1"/>
</dbReference>
<dbReference type="PANTHER" id="PTHR14604:SF4">
    <property type="entry name" value="F-BOX DOMAIN-CONTAINING PROTEIN"/>
    <property type="match status" value="1"/>
</dbReference>
<evidence type="ECO:0000256" key="3">
    <source>
        <dbReference type="ARBA" id="ARBA00022737"/>
    </source>
</evidence>
<dbReference type="PROSITE" id="PS50294">
    <property type="entry name" value="WD_REPEATS_REGION"/>
    <property type="match status" value="4"/>
</dbReference>
<dbReference type="EMBL" id="JAKWBI020000152">
    <property type="protein sequence ID" value="KAJ2901430.1"/>
    <property type="molecule type" value="Genomic_DNA"/>
</dbReference>
<dbReference type="Gene3D" id="2.130.10.10">
    <property type="entry name" value="YVTN repeat-like/Quinoprotein amine dehydrogenase"/>
    <property type="match status" value="2"/>
</dbReference>
<dbReference type="InterPro" id="IPR050995">
    <property type="entry name" value="WD-F-box_domain-protein"/>
</dbReference>
<feature type="domain" description="F-box" evidence="6">
    <location>
        <begin position="244"/>
        <end position="290"/>
    </location>
</feature>
<dbReference type="InterPro" id="IPR036322">
    <property type="entry name" value="WD40_repeat_dom_sf"/>
</dbReference>
<keyword evidence="8" id="KW-1185">Reference proteome</keyword>
<evidence type="ECO:0000256" key="5">
    <source>
        <dbReference type="SAM" id="MobiDB-lite"/>
    </source>
</evidence>
<dbReference type="PROSITE" id="PS50082">
    <property type="entry name" value="WD_REPEATS_2"/>
    <property type="match status" value="5"/>
</dbReference>
<gene>
    <name evidence="7" type="ORF">MKZ38_001860</name>
</gene>
<dbReference type="InterPro" id="IPR001810">
    <property type="entry name" value="F-box_dom"/>
</dbReference>
<comment type="caution">
    <text evidence="7">The sequence shown here is derived from an EMBL/GenBank/DDBJ whole genome shotgun (WGS) entry which is preliminary data.</text>
</comment>